<dbReference type="Pfam" id="PF04383">
    <property type="entry name" value="KilA-N"/>
    <property type="match status" value="1"/>
</dbReference>
<evidence type="ECO:0000313" key="3">
    <source>
        <dbReference type="Proteomes" id="UP000634919"/>
    </source>
</evidence>
<organism evidence="2 3">
    <name type="scientific">Comamonas avium</name>
    <dbReference type="NCBI Taxonomy" id="2762231"/>
    <lineage>
        <taxon>Bacteria</taxon>
        <taxon>Pseudomonadati</taxon>
        <taxon>Pseudomonadota</taxon>
        <taxon>Betaproteobacteria</taxon>
        <taxon>Burkholderiales</taxon>
        <taxon>Comamonadaceae</taxon>
        <taxon>Comamonas</taxon>
    </lineage>
</organism>
<sequence length="292" mass="32201">MTVAGTSVRQVNGLYSLNDLHKASGGEAKHEPNQFSRLEQTQALIAEIKSADMRNCIETRRGNNGGTYACKELVIAYAAWISAAFHLKVIRVFLDAVQPVAPAIDYARINPAQKQDLREIVQAIVDAGIQKHAETWARFQKKFRVNKYEELPASLYEEARAYLIGKLPNGYAGEIVNEPVQTLPDMEHINQALALAGAAMPLVYKGIVDAVVRGQDWRLDRYMLSFAATAHADDVVSVKPIDRNAYVMPIERFHSAVDDMLFVDASTLAKLVSVCTARLSRMAARGQSALAT</sequence>
<accession>A0ABR8SF93</accession>
<dbReference type="InterPro" id="IPR018004">
    <property type="entry name" value="KilA/APSES_HTH"/>
</dbReference>
<dbReference type="Proteomes" id="UP000634919">
    <property type="component" value="Unassembled WGS sequence"/>
</dbReference>
<evidence type="ECO:0000313" key="2">
    <source>
        <dbReference type="EMBL" id="MBD7962154.1"/>
    </source>
</evidence>
<name>A0ABR8SF93_9BURK</name>
<reference evidence="2 3" key="1">
    <citation type="submission" date="2020-08" db="EMBL/GenBank/DDBJ databases">
        <title>A Genomic Blueprint of the Chicken Gut Microbiome.</title>
        <authorList>
            <person name="Gilroy R."/>
            <person name="Ravi A."/>
            <person name="Getino M."/>
            <person name="Pursley I."/>
            <person name="Horton D.L."/>
            <person name="Alikhan N.-F."/>
            <person name="Baker D."/>
            <person name="Gharbi K."/>
            <person name="Hall N."/>
            <person name="Watson M."/>
            <person name="Adriaenssens E.M."/>
            <person name="Foster-Nyarko E."/>
            <person name="Jarju S."/>
            <person name="Secka A."/>
            <person name="Antonio M."/>
            <person name="Oren A."/>
            <person name="Chaudhuri R."/>
            <person name="La Ragione R.M."/>
            <person name="Hildebrand F."/>
            <person name="Pallen M.J."/>
        </authorList>
    </citation>
    <scope>NUCLEOTIDE SEQUENCE [LARGE SCALE GENOMIC DNA]</scope>
    <source>
        <strain evidence="2 3">Sa2CVA6</strain>
    </source>
</reference>
<evidence type="ECO:0000259" key="1">
    <source>
        <dbReference type="PROSITE" id="PS51301"/>
    </source>
</evidence>
<comment type="caution">
    <text evidence="2">The sequence shown here is derived from an EMBL/GenBank/DDBJ whole genome shotgun (WGS) entry which is preliminary data.</text>
</comment>
<dbReference type="InterPro" id="IPR017880">
    <property type="entry name" value="KilA_N"/>
</dbReference>
<protein>
    <submittedName>
        <fullName evidence="2">KilA-N domain-containing protein</fullName>
    </submittedName>
</protein>
<proteinExistence type="predicted"/>
<dbReference type="EMBL" id="JACSQK010000009">
    <property type="protein sequence ID" value="MBD7962154.1"/>
    <property type="molecule type" value="Genomic_DNA"/>
</dbReference>
<feature type="domain" description="KilA-N" evidence="1">
    <location>
        <begin position="1"/>
        <end position="96"/>
    </location>
</feature>
<keyword evidence="3" id="KW-1185">Reference proteome</keyword>
<gene>
    <name evidence="2" type="ORF">H9646_16915</name>
</gene>
<dbReference type="SMART" id="SM01252">
    <property type="entry name" value="KilA-N"/>
    <property type="match status" value="1"/>
</dbReference>
<dbReference type="PROSITE" id="PS51301">
    <property type="entry name" value="KILA_N"/>
    <property type="match status" value="1"/>
</dbReference>